<comment type="subcellular location">
    <subcellularLocation>
        <location evidence="1">Cell outer membrane</location>
        <topology evidence="1">Multi-pass membrane protein</topology>
    </subcellularLocation>
</comment>
<dbReference type="Proteomes" id="UP000494205">
    <property type="component" value="Unassembled WGS sequence"/>
</dbReference>
<dbReference type="EMBL" id="CADIJZ010000034">
    <property type="protein sequence ID" value="CAB3736796.1"/>
    <property type="molecule type" value="Genomic_DNA"/>
</dbReference>
<keyword evidence="15" id="KW-1185">Reference proteome</keyword>
<keyword evidence="7" id="KW-0406">Ion transport</keyword>
<protein>
    <submittedName>
        <fullName evidence="13 14">Porin</fullName>
    </submittedName>
</protein>
<dbReference type="RefSeq" id="WP_102635874.1">
    <property type="nucleotide sequence ID" value="NZ_CADIJZ010000034.1"/>
</dbReference>
<dbReference type="GO" id="GO:0009279">
    <property type="term" value="C:cell outer membrane"/>
    <property type="evidence" value="ECO:0007669"/>
    <property type="project" value="UniProtKB-SubCell"/>
</dbReference>
<evidence type="ECO:0000256" key="7">
    <source>
        <dbReference type="ARBA" id="ARBA00023065"/>
    </source>
</evidence>
<feature type="domain" description="Porin" evidence="12">
    <location>
        <begin position="7"/>
        <end position="334"/>
    </location>
</feature>
<evidence type="ECO:0000313" key="16">
    <source>
        <dbReference type="Proteomes" id="UP000494205"/>
    </source>
</evidence>
<evidence type="ECO:0000256" key="2">
    <source>
        <dbReference type="ARBA" id="ARBA00011233"/>
    </source>
</evidence>
<keyword evidence="3" id="KW-0813">Transport</keyword>
<dbReference type="GO" id="GO:0006811">
    <property type="term" value="P:monoatomic ion transport"/>
    <property type="evidence" value="ECO:0007669"/>
    <property type="project" value="UniProtKB-KW"/>
</dbReference>
<evidence type="ECO:0000256" key="1">
    <source>
        <dbReference type="ARBA" id="ARBA00004571"/>
    </source>
</evidence>
<proteinExistence type="predicted"/>
<keyword evidence="5" id="KW-0812">Transmembrane</keyword>
<dbReference type="SUPFAM" id="SSF56935">
    <property type="entry name" value="Porins"/>
    <property type="match status" value="1"/>
</dbReference>
<evidence type="ECO:0000313" key="13">
    <source>
        <dbReference type="EMBL" id="CAB3736796.1"/>
    </source>
</evidence>
<keyword evidence="6 11" id="KW-0732">Signal</keyword>
<name>A0A2N7W4W6_9BURK</name>
<reference evidence="13 16" key="2">
    <citation type="submission" date="2020-04" db="EMBL/GenBank/DDBJ databases">
        <authorList>
            <person name="De Canck E."/>
        </authorList>
    </citation>
    <scope>NUCLEOTIDE SEQUENCE [LARGE SCALE GENOMIC DNA]</scope>
    <source>
        <strain evidence="13 16">LMG 27174</strain>
    </source>
</reference>
<dbReference type="Pfam" id="PF13609">
    <property type="entry name" value="Porin_4"/>
    <property type="match status" value="1"/>
</dbReference>
<evidence type="ECO:0000313" key="15">
    <source>
        <dbReference type="Proteomes" id="UP000235659"/>
    </source>
</evidence>
<dbReference type="Proteomes" id="UP000235659">
    <property type="component" value="Unassembled WGS sequence"/>
</dbReference>
<evidence type="ECO:0000256" key="10">
    <source>
        <dbReference type="ARBA" id="ARBA00023237"/>
    </source>
</evidence>
<accession>A0A2N7W4W6</accession>
<dbReference type="OrthoDB" id="8679056at2"/>
<dbReference type="InterPro" id="IPR002299">
    <property type="entry name" value="Porin_Neis"/>
</dbReference>
<dbReference type="CDD" id="cd00342">
    <property type="entry name" value="gram_neg_porins"/>
    <property type="match status" value="1"/>
</dbReference>
<dbReference type="Gene3D" id="2.40.160.10">
    <property type="entry name" value="Porin"/>
    <property type="match status" value="1"/>
</dbReference>
<feature type="chain" id="PRO_5044384164" evidence="11">
    <location>
        <begin position="20"/>
        <end position="369"/>
    </location>
</feature>
<evidence type="ECO:0000256" key="11">
    <source>
        <dbReference type="SAM" id="SignalP"/>
    </source>
</evidence>
<evidence type="ECO:0000313" key="14">
    <source>
        <dbReference type="EMBL" id="PMS24444.1"/>
    </source>
</evidence>
<evidence type="ECO:0000256" key="9">
    <source>
        <dbReference type="ARBA" id="ARBA00023136"/>
    </source>
</evidence>
<dbReference type="AlphaFoldDB" id="A0A2N7W4W6"/>
<reference evidence="14 15" key="1">
    <citation type="submission" date="2018-01" db="EMBL/GenBank/DDBJ databases">
        <title>Whole genome analyses suggest that Burkholderia sensu lato contains two further novel genera in the rhizoxinica-symbiotica group Mycetohabitans gen. nov., and Trinickia gen. nov.: implications for the evolution of diazotrophy and nodulation in the Burkholderiaceae.</title>
        <authorList>
            <person name="Estrada-de los Santos P."/>
            <person name="Palmer M."/>
            <person name="Chavez-Ramirez B."/>
            <person name="Beukes C."/>
            <person name="Steenkamp E.T."/>
            <person name="Hirsch A.M."/>
            <person name="Manyaka P."/>
            <person name="Maluk M."/>
            <person name="Lafos M."/>
            <person name="Crook M."/>
            <person name="Gross E."/>
            <person name="Simon M.F."/>
            <person name="Bueno dos Reis Junior F."/>
            <person name="Poole P.S."/>
            <person name="Venter S.N."/>
            <person name="James E.K."/>
        </authorList>
    </citation>
    <scope>NUCLEOTIDE SEQUENCE [LARGE SCALE GENOMIC DNA]</scope>
    <source>
        <strain evidence="14 15">WSM 3937</strain>
    </source>
</reference>
<evidence type="ECO:0000256" key="4">
    <source>
        <dbReference type="ARBA" id="ARBA00022452"/>
    </source>
</evidence>
<dbReference type="GO" id="GO:0046930">
    <property type="term" value="C:pore complex"/>
    <property type="evidence" value="ECO:0007669"/>
    <property type="project" value="UniProtKB-KW"/>
</dbReference>
<evidence type="ECO:0000259" key="12">
    <source>
        <dbReference type="Pfam" id="PF13609"/>
    </source>
</evidence>
<dbReference type="PANTHER" id="PTHR34501">
    <property type="entry name" value="PROTEIN YDDL-RELATED"/>
    <property type="match status" value="1"/>
</dbReference>
<evidence type="ECO:0000256" key="3">
    <source>
        <dbReference type="ARBA" id="ARBA00022448"/>
    </source>
</evidence>
<dbReference type="InterPro" id="IPR023614">
    <property type="entry name" value="Porin_dom_sf"/>
</dbReference>
<sequence length="369" mass="39096">MKKVAVAAILCGASHMALAQSSVELYGIVDTGFEYVSNVGAADRSLFRATQLTGQQPSRWGFRGTEDLGGGLKAIFRLENGFSVTNGQLNQGGRLFGRSAYVGLSSNQWGTLTFGRQQEMLWTALLQADNIGSASYSMVDFDPFLASAREDNSVAYTNTIGGLTLGATFSLGRDTLAPGNCAGQQPGEGVACHAWSAMLQYNSTSWGASVAYDEQRGGETSSVTLIPSQPPIAFRSSSDKDSRFLADAFAKFGDLRLGAGWIYRRLRADAVSLQTNLFFAGATYPVTHSVVLDGQYVGLRSTVAGVRGDLAIARVTYLLSKRSSVYVAGAHMFNGHAATFSVSSTSPVPAAPVAGRGQTGVMIGLRELF</sequence>
<evidence type="ECO:0000256" key="5">
    <source>
        <dbReference type="ARBA" id="ARBA00022692"/>
    </source>
</evidence>
<keyword evidence="8" id="KW-0626">Porin</keyword>
<keyword evidence="9" id="KW-0472">Membrane</keyword>
<dbReference type="PRINTS" id="PR00184">
    <property type="entry name" value="NEISSPPORIN"/>
</dbReference>
<dbReference type="GO" id="GO:0015288">
    <property type="term" value="F:porin activity"/>
    <property type="evidence" value="ECO:0007669"/>
    <property type="project" value="UniProtKB-KW"/>
</dbReference>
<keyword evidence="4" id="KW-1134">Transmembrane beta strand</keyword>
<evidence type="ECO:0000256" key="6">
    <source>
        <dbReference type="ARBA" id="ARBA00022729"/>
    </source>
</evidence>
<evidence type="ECO:0000256" key="8">
    <source>
        <dbReference type="ARBA" id="ARBA00023114"/>
    </source>
</evidence>
<gene>
    <name evidence="14" type="ORF">C0Z16_31080</name>
    <name evidence="13" type="ORF">LMG27174_06315</name>
</gene>
<keyword evidence="10" id="KW-0998">Cell outer membrane</keyword>
<dbReference type="InterPro" id="IPR050298">
    <property type="entry name" value="Gram-neg_bact_OMP"/>
</dbReference>
<organism evidence="13 16">
    <name type="scientific">Paraburkholderia rhynchosiae</name>
    <dbReference type="NCBI Taxonomy" id="487049"/>
    <lineage>
        <taxon>Bacteria</taxon>
        <taxon>Pseudomonadati</taxon>
        <taxon>Pseudomonadota</taxon>
        <taxon>Betaproteobacteria</taxon>
        <taxon>Burkholderiales</taxon>
        <taxon>Burkholderiaceae</taxon>
        <taxon>Paraburkholderia</taxon>
    </lineage>
</organism>
<feature type="signal peptide" evidence="11">
    <location>
        <begin position="1"/>
        <end position="19"/>
    </location>
</feature>
<comment type="subunit">
    <text evidence="2">Homotrimer.</text>
</comment>
<dbReference type="EMBL" id="PNXY01000035">
    <property type="protein sequence ID" value="PMS24444.1"/>
    <property type="molecule type" value="Genomic_DNA"/>
</dbReference>
<dbReference type="PANTHER" id="PTHR34501:SF9">
    <property type="entry name" value="MAJOR OUTER MEMBRANE PROTEIN P.IA"/>
    <property type="match status" value="1"/>
</dbReference>
<dbReference type="InterPro" id="IPR033900">
    <property type="entry name" value="Gram_neg_porin_domain"/>
</dbReference>